<dbReference type="EMBL" id="PFBO01000097">
    <property type="protein sequence ID" value="PIT90341.1"/>
    <property type="molecule type" value="Genomic_DNA"/>
</dbReference>
<proteinExistence type="predicted"/>
<accession>A0A2M6WC23</accession>
<evidence type="ECO:0000313" key="1">
    <source>
        <dbReference type="EMBL" id="PIT90341.1"/>
    </source>
</evidence>
<name>A0A2M6WC23_9BACT</name>
<organism evidence="1 2">
    <name type="scientific">Candidatus Komeilibacteria bacterium CG10_big_fil_rev_8_21_14_0_10_41_13</name>
    <dbReference type="NCBI Taxonomy" id="1974476"/>
    <lineage>
        <taxon>Bacteria</taxon>
        <taxon>Candidatus Komeiliibacteriota</taxon>
    </lineage>
</organism>
<dbReference type="Proteomes" id="UP000230543">
    <property type="component" value="Unassembled WGS sequence"/>
</dbReference>
<gene>
    <name evidence="1" type="ORF">COU22_02705</name>
</gene>
<reference evidence="2" key="1">
    <citation type="submission" date="2017-09" db="EMBL/GenBank/DDBJ databases">
        <title>Depth-based differentiation of microbial function through sediment-hosted aquifers and enrichment of novel symbionts in the deep terrestrial subsurface.</title>
        <authorList>
            <person name="Probst A.J."/>
            <person name="Ladd B."/>
            <person name="Jarett J.K."/>
            <person name="Geller-Mcgrath D.E."/>
            <person name="Sieber C.M.K."/>
            <person name="Emerson J.B."/>
            <person name="Anantharaman K."/>
            <person name="Thomas B.C."/>
            <person name="Malmstrom R."/>
            <person name="Stieglmeier M."/>
            <person name="Klingl A."/>
            <person name="Woyke T."/>
            <person name="Ryan C.M."/>
            <person name="Banfield J.F."/>
        </authorList>
    </citation>
    <scope>NUCLEOTIDE SEQUENCE [LARGE SCALE GENOMIC DNA]</scope>
</reference>
<protein>
    <submittedName>
        <fullName evidence="1">Uncharacterized protein</fullName>
    </submittedName>
</protein>
<evidence type="ECO:0000313" key="2">
    <source>
        <dbReference type="Proteomes" id="UP000230543"/>
    </source>
</evidence>
<sequence length="97" mass="11390">MRRFTDEELNLAIKALQTEELLEGFKELSKAQWLFQAIRLVNGYVVLFRAFPNIHINVLVYQDVIKGDTTKIFFMTSAFAEDIQWLEEKIRSTFLTS</sequence>
<comment type="caution">
    <text evidence="1">The sequence shown here is derived from an EMBL/GenBank/DDBJ whole genome shotgun (WGS) entry which is preliminary data.</text>
</comment>
<dbReference type="AlphaFoldDB" id="A0A2M6WC23"/>